<sequence length="105" mass="11765">MLISATVLRRRARGPRRRRAAADTRKATVPPSTTQGLPRRGQAARRPVAAEAAGRCHTWRRGAARRRWIGGKNARRGFIQIHRLGRNVLVPQRAVKTDTFWPPGA</sequence>
<evidence type="ECO:0000313" key="2">
    <source>
        <dbReference type="EMBL" id="CAK0891216.1"/>
    </source>
</evidence>
<organism evidence="2 3">
    <name type="scientific">Prorocentrum cordatum</name>
    <dbReference type="NCBI Taxonomy" id="2364126"/>
    <lineage>
        <taxon>Eukaryota</taxon>
        <taxon>Sar</taxon>
        <taxon>Alveolata</taxon>
        <taxon>Dinophyceae</taxon>
        <taxon>Prorocentrales</taxon>
        <taxon>Prorocentraceae</taxon>
        <taxon>Prorocentrum</taxon>
    </lineage>
</organism>
<name>A0ABN9X0Y8_9DINO</name>
<accession>A0ABN9X0Y8</accession>
<dbReference type="EMBL" id="CAUYUJ010019444">
    <property type="protein sequence ID" value="CAK0891216.1"/>
    <property type="molecule type" value="Genomic_DNA"/>
</dbReference>
<feature type="region of interest" description="Disordered" evidence="1">
    <location>
        <begin position="1"/>
        <end position="53"/>
    </location>
</feature>
<keyword evidence="3" id="KW-1185">Reference proteome</keyword>
<gene>
    <name evidence="2" type="ORF">PCOR1329_LOCUS71221</name>
</gene>
<protein>
    <submittedName>
        <fullName evidence="2">Uncharacterized protein</fullName>
    </submittedName>
</protein>
<evidence type="ECO:0000313" key="3">
    <source>
        <dbReference type="Proteomes" id="UP001189429"/>
    </source>
</evidence>
<feature type="compositionally biased region" description="Basic residues" evidence="1">
    <location>
        <begin position="8"/>
        <end position="19"/>
    </location>
</feature>
<evidence type="ECO:0000256" key="1">
    <source>
        <dbReference type="SAM" id="MobiDB-lite"/>
    </source>
</evidence>
<feature type="compositionally biased region" description="Low complexity" evidence="1">
    <location>
        <begin position="44"/>
        <end position="53"/>
    </location>
</feature>
<reference evidence="2" key="1">
    <citation type="submission" date="2023-10" db="EMBL/GenBank/DDBJ databases">
        <authorList>
            <person name="Chen Y."/>
            <person name="Shah S."/>
            <person name="Dougan E. K."/>
            <person name="Thang M."/>
            <person name="Chan C."/>
        </authorList>
    </citation>
    <scope>NUCLEOTIDE SEQUENCE [LARGE SCALE GENOMIC DNA]</scope>
</reference>
<dbReference type="Proteomes" id="UP001189429">
    <property type="component" value="Unassembled WGS sequence"/>
</dbReference>
<proteinExistence type="predicted"/>
<comment type="caution">
    <text evidence="2">The sequence shown here is derived from an EMBL/GenBank/DDBJ whole genome shotgun (WGS) entry which is preliminary data.</text>
</comment>